<reference evidence="2 3" key="1">
    <citation type="submission" date="2024-01" db="EMBL/GenBank/DDBJ databases">
        <title>The complete chloroplast genome sequence of Lithospermum erythrorhizon: insights into the phylogenetic relationship among Boraginaceae species and the maternal lineages of purple gromwells.</title>
        <authorList>
            <person name="Okada T."/>
            <person name="Watanabe K."/>
        </authorList>
    </citation>
    <scope>NUCLEOTIDE SEQUENCE [LARGE SCALE GENOMIC DNA]</scope>
</reference>
<comment type="caution">
    <text evidence="2">The sequence shown here is derived from an EMBL/GenBank/DDBJ whole genome shotgun (WGS) entry which is preliminary data.</text>
</comment>
<dbReference type="EMBL" id="BAABME010000717">
    <property type="protein sequence ID" value="GAA0144945.1"/>
    <property type="molecule type" value="Genomic_DNA"/>
</dbReference>
<keyword evidence="3" id="KW-1185">Reference proteome</keyword>
<accession>A0AAV3P073</accession>
<dbReference type="Proteomes" id="UP001454036">
    <property type="component" value="Unassembled WGS sequence"/>
</dbReference>
<gene>
    <name evidence="2" type="ORF">LIER_05260</name>
</gene>
<name>A0AAV3P073_LITER</name>
<evidence type="ECO:0000313" key="3">
    <source>
        <dbReference type="Proteomes" id="UP001454036"/>
    </source>
</evidence>
<protein>
    <submittedName>
        <fullName evidence="2">Uncharacterized protein</fullName>
    </submittedName>
</protein>
<evidence type="ECO:0000256" key="1">
    <source>
        <dbReference type="SAM" id="MobiDB-lite"/>
    </source>
</evidence>
<sequence>MDKMREWTNEEHVEFLNSIEASFVRAMFADGGVNTEEEHPSSQIHRLLRLDRYLPDSCDSTEDLPTQRHGSHNTSPPPPESNRSTVVRKTRRLTQSQPYAHLQEQVVPQAVMRGRE</sequence>
<organism evidence="2 3">
    <name type="scientific">Lithospermum erythrorhizon</name>
    <name type="common">Purple gromwell</name>
    <name type="synonym">Lithospermum officinale var. erythrorhizon</name>
    <dbReference type="NCBI Taxonomy" id="34254"/>
    <lineage>
        <taxon>Eukaryota</taxon>
        <taxon>Viridiplantae</taxon>
        <taxon>Streptophyta</taxon>
        <taxon>Embryophyta</taxon>
        <taxon>Tracheophyta</taxon>
        <taxon>Spermatophyta</taxon>
        <taxon>Magnoliopsida</taxon>
        <taxon>eudicotyledons</taxon>
        <taxon>Gunneridae</taxon>
        <taxon>Pentapetalae</taxon>
        <taxon>asterids</taxon>
        <taxon>lamiids</taxon>
        <taxon>Boraginales</taxon>
        <taxon>Boraginaceae</taxon>
        <taxon>Boraginoideae</taxon>
        <taxon>Lithospermeae</taxon>
        <taxon>Lithospermum</taxon>
    </lineage>
</organism>
<proteinExistence type="predicted"/>
<feature type="region of interest" description="Disordered" evidence="1">
    <location>
        <begin position="55"/>
        <end position="116"/>
    </location>
</feature>
<dbReference type="AlphaFoldDB" id="A0AAV3P073"/>
<evidence type="ECO:0000313" key="2">
    <source>
        <dbReference type="EMBL" id="GAA0144945.1"/>
    </source>
</evidence>